<keyword evidence="3" id="KW-1185">Reference proteome</keyword>
<organism evidence="2 3">
    <name type="scientific">Streptomyces thermodiastaticus</name>
    <dbReference type="NCBI Taxonomy" id="44061"/>
    <lineage>
        <taxon>Bacteria</taxon>
        <taxon>Bacillati</taxon>
        <taxon>Actinomycetota</taxon>
        <taxon>Actinomycetes</taxon>
        <taxon>Kitasatosporales</taxon>
        <taxon>Streptomycetaceae</taxon>
        <taxon>Streptomyces</taxon>
    </lineage>
</organism>
<proteinExistence type="predicted"/>
<dbReference type="RefSeq" id="WP_215048336.1">
    <property type="nucleotide sequence ID" value="NZ_JAUSWC010000009.1"/>
</dbReference>
<sequence length="59" mass="6417">MAPLHQTPDLFVPTAAGGDPAHGRRPVPSRAWTPDVHAGLLRLKQPYDPADLLRFGHTP</sequence>
<dbReference type="Proteomes" id="UP001236795">
    <property type="component" value="Unassembled WGS sequence"/>
</dbReference>
<evidence type="ECO:0000256" key="1">
    <source>
        <dbReference type="SAM" id="MobiDB-lite"/>
    </source>
</evidence>
<comment type="caution">
    <text evidence="2">The sequence shown here is derived from an EMBL/GenBank/DDBJ whole genome shotgun (WGS) entry which is preliminary data.</text>
</comment>
<name>A0ABU0KF12_9ACTN</name>
<protein>
    <recommendedName>
        <fullName evidence="4">Berberine/berberine-like domain-containing protein</fullName>
    </recommendedName>
</protein>
<gene>
    <name evidence="2" type="ORF">QO019_002788</name>
</gene>
<evidence type="ECO:0008006" key="4">
    <source>
        <dbReference type="Google" id="ProtNLM"/>
    </source>
</evidence>
<evidence type="ECO:0000313" key="2">
    <source>
        <dbReference type="EMBL" id="MDQ0487933.1"/>
    </source>
</evidence>
<reference evidence="2 3" key="1">
    <citation type="submission" date="2023-07" db="EMBL/GenBank/DDBJ databases">
        <title>Genomic Encyclopedia of Type Strains, Phase IV (KMG-IV): sequencing the most valuable type-strain genomes for metagenomic binning, comparative biology and taxonomic classification.</title>
        <authorList>
            <person name="Goeker M."/>
        </authorList>
    </citation>
    <scope>NUCLEOTIDE SEQUENCE [LARGE SCALE GENOMIC DNA]</scope>
    <source>
        <strain evidence="2 3">DSM 40573</strain>
    </source>
</reference>
<evidence type="ECO:0000313" key="3">
    <source>
        <dbReference type="Proteomes" id="UP001236795"/>
    </source>
</evidence>
<feature type="region of interest" description="Disordered" evidence="1">
    <location>
        <begin position="1"/>
        <end position="31"/>
    </location>
</feature>
<dbReference type="EMBL" id="JAUSWC010000009">
    <property type="protein sequence ID" value="MDQ0487933.1"/>
    <property type="molecule type" value="Genomic_DNA"/>
</dbReference>
<accession>A0ABU0KF12</accession>